<keyword evidence="3" id="KW-1185">Reference proteome</keyword>
<accession>A0ABT1QSU8</accession>
<protein>
    <submittedName>
        <fullName evidence="2">Uncharacterized protein</fullName>
    </submittedName>
</protein>
<comment type="caution">
    <text evidence="2">The sequence shown here is derived from an EMBL/GenBank/DDBJ whole genome shotgun (WGS) entry which is preliminary data.</text>
</comment>
<name>A0ABT1QSU8_9GAMM</name>
<feature type="signal peptide" evidence="1">
    <location>
        <begin position="1"/>
        <end position="21"/>
    </location>
</feature>
<dbReference type="EMBL" id="JANFQO010000009">
    <property type="protein sequence ID" value="MCQ4165344.1"/>
    <property type="molecule type" value="Genomic_DNA"/>
</dbReference>
<proteinExistence type="predicted"/>
<evidence type="ECO:0000313" key="3">
    <source>
        <dbReference type="Proteomes" id="UP001165498"/>
    </source>
</evidence>
<evidence type="ECO:0000313" key="2">
    <source>
        <dbReference type="EMBL" id="MCQ4165344.1"/>
    </source>
</evidence>
<evidence type="ECO:0000256" key="1">
    <source>
        <dbReference type="SAM" id="SignalP"/>
    </source>
</evidence>
<reference evidence="2" key="1">
    <citation type="submission" date="2022-07" db="EMBL/GenBank/DDBJ databases">
        <title>Tahibacter sp., a new gammaproteobacterium isolated from the silt sample collected at pig farm.</title>
        <authorList>
            <person name="Chen H."/>
        </authorList>
    </citation>
    <scope>NUCLEOTIDE SEQUENCE</scope>
    <source>
        <strain evidence="2">P2K</strain>
    </source>
</reference>
<gene>
    <name evidence="2" type="ORF">NM961_11535</name>
</gene>
<dbReference type="RefSeq" id="WP_255914499.1">
    <property type="nucleotide sequence ID" value="NZ_JANFQO010000009.1"/>
</dbReference>
<sequence length="184" mass="18984">MFASRSLAGLLLLTLALSAAAEDGHLLRKQRFAGSAHVGPVQLQPVQFEFACHPAKNGALSVSVVLSKGDNAGGFALDAYEGPDGAGEQGDVAEWSVDTRGDGLQVKGPISGWYGVDGDGFIVARSQPNARPGALGSLVKAVVDAQSRRLRLSVAAPGKGEPLQAELLLDGKQEAIREVVAACL</sequence>
<organism evidence="2 3">
    <name type="scientific">Tahibacter harae</name>
    <dbReference type="NCBI Taxonomy" id="2963937"/>
    <lineage>
        <taxon>Bacteria</taxon>
        <taxon>Pseudomonadati</taxon>
        <taxon>Pseudomonadota</taxon>
        <taxon>Gammaproteobacteria</taxon>
        <taxon>Lysobacterales</taxon>
        <taxon>Rhodanobacteraceae</taxon>
        <taxon>Tahibacter</taxon>
    </lineage>
</organism>
<feature type="chain" id="PRO_5046820794" evidence="1">
    <location>
        <begin position="22"/>
        <end position="184"/>
    </location>
</feature>
<keyword evidence="1" id="KW-0732">Signal</keyword>
<dbReference type="Proteomes" id="UP001165498">
    <property type="component" value="Unassembled WGS sequence"/>
</dbReference>